<organism evidence="6 7">
    <name type="scientific">Clonostachys rhizophaga</name>
    <dbReference type="NCBI Taxonomy" id="160324"/>
    <lineage>
        <taxon>Eukaryota</taxon>
        <taxon>Fungi</taxon>
        <taxon>Dikarya</taxon>
        <taxon>Ascomycota</taxon>
        <taxon>Pezizomycotina</taxon>
        <taxon>Sordariomycetes</taxon>
        <taxon>Hypocreomycetidae</taxon>
        <taxon>Hypocreales</taxon>
        <taxon>Bionectriaceae</taxon>
        <taxon>Clonostachys</taxon>
    </lineage>
</organism>
<accession>A0A9N9V8D6</accession>
<dbReference type="EMBL" id="CABFNQ020000539">
    <property type="protein sequence ID" value="CAH0018631.1"/>
    <property type="molecule type" value="Genomic_DNA"/>
</dbReference>
<feature type="region of interest" description="Disordered" evidence="4">
    <location>
        <begin position="248"/>
        <end position="271"/>
    </location>
</feature>
<dbReference type="OrthoDB" id="39175at2759"/>
<dbReference type="GO" id="GO:0000435">
    <property type="term" value="P:positive regulation of transcription from RNA polymerase II promoter by galactose"/>
    <property type="evidence" value="ECO:0007669"/>
    <property type="project" value="TreeGrafter"/>
</dbReference>
<reference evidence="6" key="1">
    <citation type="submission" date="2021-10" db="EMBL/GenBank/DDBJ databases">
        <authorList>
            <person name="Piombo E."/>
        </authorList>
    </citation>
    <scope>NUCLEOTIDE SEQUENCE</scope>
</reference>
<dbReference type="GO" id="GO:0008270">
    <property type="term" value="F:zinc ion binding"/>
    <property type="evidence" value="ECO:0007669"/>
    <property type="project" value="InterPro"/>
</dbReference>
<dbReference type="GO" id="GO:0005634">
    <property type="term" value="C:nucleus"/>
    <property type="evidence" value="ECO:0007669"/>
    <property type="project" value="TreeGrafter"/>
</dbReference>
<protein>
    <recommendedName>
        <fullName evidence="5">Xylanolytic transcriptional activator regulatory domain-containing protein</fullName>
    </recommendedName>
</protein>
<evidence type="ECO:0000313" key="7">
    <source>
        <dbReference type="Proteomes" id="UP000696573"/>
    </source>
</evidence>
<dbReference type="GO" id="GO:0000981">
    <property type="term" value="F:DNA-binding transcription factor activity, RNA polymerase II-specific"/>
    <property type="evidence" value="ECO:0007669"/>
    <property type="project" value="TreeGrafter"/>
</dbReference>
<dbReference type="PANTHER" id="PTHR47424:SF5">
    <property type="entry name" value="ZN(II)2CYS6 TRANSCRIPTION FACTOR (EUROFUNG)"/>
    <property type="match status" value="1"/>
</dbReference>
<keyword evidence="1" id="KW-0805">Transcription regulation</keyword>
<dbReference type="SMART" id="SM00906">
    <property type="entry name" value="Fungal_trans"/>
    <property type="match status" value="1"/>
</dbReference>
<dbReference type="InterPro" id="IPR007219">
    <property type="entry name" value="XnlR_reg_dom"/>
</dbReference>
<feature type="region of interest" description="Disordered" evidence="4">
    <location>
        <begin position="42"/>
        <end position="77"/>
    </location>
</feature>
<name>A0A9N9V8D6_9HYPO</name>
<keyword evidence="2" id="KW-0804">Transcription</keyword>
<dbReference type="InterPro" id="IPR051127">
    <property type="entry name" value="Fungal_SecMet_Regulators"/>
</dbReference>
<evidence type="ECO:0000256" key="4">
    <source>
        <dbReference type="SAM" id="MobiDB-lite"/>
    </source>
</evidence>
<proteinExistence type="predicted"/>
<keyword evidence="7" id="KW-1185">Reference proteome</keyword>
<evidence type="ECO:0000259" key="5">
    <source>
        <dbReference type="SMART" id="SM00906"/>
    </source>
</evidence>
<evidence type="ECO:0000256" key="2">
    <source>
        <dbReference type="ARBA" id="ARBA00023163"/>
    </source>
</evidence>
<dbReference type="CDD" id="cd12148">
    <property type="entry name" value="fungal_TF_MHR"/>
    <property type="match status" value="1"/>
</dbReference>
<dbReference type="GO" id="GO:0000978">
    <property type="term" value="F:RNA polymerase II cis-regulatory region sequence-specific DNA binding"/>
    <property type="evidence" value="ECO:0007669"/>
    <property type="project" value="TreeGrafter"/>
</dbReference>
<feature type="domain" description="Xylanolytic transcriptional activator regulatory" evidence="5">
    <location>
        <begin position="418"/>
        <end position="493"/>
    </location>
</feature>
<evidence type="ECO:0000313" key="6">
    <source>
        <dbReference type="EMBL" id="CAH0018631.1"/>
    </source>
</evidence>
<dbReference type="Proteomes" id="UP000696573">
    <property type="component" value="Unassembled WGS sequence"/>
</dbReference>
<feature type="region of interest" description="Disordered" evidence="4">
    <location>
        <begin position="703"/>
        <end position="733"/>
    </location>
</feature>
<evidence type="ECO:0000256" key="1">
    <source>
        <dbReference type="ARBA" id="ARBA00023015"/>
    </source>
</evidence>
<feature type="region of interest" description="Disordered" evidence="4">
    <location>
        <begin position="196"/>
        <end position="227"/>
    </location>
</feature>
<keyword evidence="3" id="KW-0539">Nucleus</keyword>
<sequence>MFSSHVESRALFAATNAHAGPCQPLGLLLRRREGITSGVTSALMAGATMPPTTPHSPRAKRKHQTPGPAENSRSKRAKYAPVAWSELSLSLLIFLPLDRTTDTTVAAMNARKASLSASKPSMRTLANGVGAITLTASLHVTLCKTRRLRVNHLWIVPYPILSGLSLQIVTNLQSQISTLSNTLQDLERRLSTYRPRSVVPYHGPSPTFTDDQTVQPPEPREPSFVGPTRSAFSLRMAEASLHRMGIDTEARTPSSSPAASPKPTLPSEKEFEKPELCISETNSLLGFELGDVMRLLDDYCDEVESVYPFTQISEISAKAPYILEQARRTQHPAIPSPTPLTGPWPDIESKDVHILKLALAVAIALEAGGQTSVSKRLLDEVEPVICRVSGEAEIDLKELQIMTMLGIYWFHCGEELLAWRAIGISTRETLELGLHRRPILFEHYPDLKERDLAIRLFWCVYILDRQWSFGTSLSFGLIDKDIDSELPEPSEDFPFLRSMAAFARLSGRVWEAFPPSGGSSQVIPKDTVSLIDFMTQNWINSIPQDLRLRHPRLGLAPSHQPRILHRSRALLYLHGNHLRKLIYRHHIISAASIRADIHSARLVVGIAQDSIEVLVHLHRNSDVYARQQNGFNFFLLSSLTSILLAVCNAPDIFAQHCRESFIVAVNLLKELSRQHSASRILWKSIRRLLPGVKTVGLRADAEAGKDSTLSTAKQAQPHDHLDKPSQQQEQDQPVDQIAIAVDEGADEGPTDNLWPIQSDIAEAGNSPTDAFDFGEGLVDLFDAFGQMNPDGSANSDFPSDIFNLGGQSMSYGESEEFLRRLHGVI</sequence>
<comment type="caution">
    <text evidence="6">The sequence shown here is derived from an EMBL/GenBank/DDBJ whole genome shotgun (WGS) entry which is preliminary data.</text>
</comment>
<dbReference type="Pfam" id="PF04082">
    <property type="entry name" value="Fungal_trans"/>
    <property type="match status" value="1"/>
</dbReference>
<gene>
    <name evidence="6" type="ORF">CRHIZ90672A_00017457</name>
</gene>
<dbReference type="GO" id="GO:0006351">
    <property type="term" value="P:DNA-templated transcription"/>
    <property type="evidence" value="ECO:0007669"/>
    <property type="project" value="InterPro"/>
</dbReference>
<evidence type="ECO:0000256" key="3">
    <source>
        <dbReference type="ARBA" id="ARBA00023242"/>
    </source>
</evidence>
<dbReference type="PANTHER" id="PTHR47424">
    <property type="entry name" value="REGULATORY PROTEIN GAL4"/>
    <property type="match status" value="1"/>
</dbReference>
<feature type="compositionally biased region" description="Polar residues" evidence="4">
    <location>
        <begin position="206"/>
        <end position="215"/>
    </location>
</feature>
<feature type="compositionally biased region" description="Low complexity" evidence="4">
    <location>
        <begin position="252"/>
        <end position="266"/>
    </location>
</feature>
<dbReference type="AlphaFoldDB" id="A0A9N9V8D6"/>